<protein>
    <submittedName>
        <fullName evidence="2">DUF2798 domain-containing protein</fullName>
    </submittedName>
</protein>
<keyword evidence="3" id="KW-1185">Reference proteome</keyword>
<dbReference type="InterPro" id="IPR021529">
    <property type="entry name" value="DUF2798"/>
</dbReference>
<dbReference type="EMBL" id="VTWT01000005">
    <property type="protein sequence ID" value="KAA9333813.1"/>
    <property type="molecule type" value="Genomic_DNA"/>
</dbReference>
<evidence type="ECO:0000256" key="1">
    <source>
        <dbReference type="SAM" id="Phobius"/>
    </source>
</evidence>
<organism evidence="2 3">
    <name type="scientific">Adhaeribacter soli</name>
    <dbReference type="NCBI Taxonomy" id="2607655"/>
    <lineage>
        <taxon>Bacteria</taxon>
        <taxon>Pseudomonadati</taxon>
        <taxon>Bacteroidota</taxon>
        <taxon>Cytophagia</taxon>
        <taxon>Cytophagales</taxon>
        <taxon>Hymenobacteraceae</taxon>
        <taxon>Adhaeribacter</taxon>
    </lineage>
</organism>
<sequence length="94" mass="11038">MKQNTPRYAQRRQPAKAPARKLPWLSEKQQRALIVIFLLSFFTSLVLELYVFGFPDGFFVRWFSALMVIFLLISGTVLGIIPLVNYVSNRWLRF</sequence>
<evidence type="ECO:0000313" key="2">
    <source>
        <dbReference type="EMBL" id="KAA9333813.1"/>
    </source>
</evidence>
<keyword evidence="1" id="KW-0472">Membrane</keyword>
<keyword evidence="1" id="KW-1133">Transmembrane helix</keyword>
<dbReference type="AlphaFoldDB" id="A0A5N1J0Q7"/>
<comment type="caution">
    <text evidence="2">The sequence shown here is derived from an EMBL/GenBank/DDBJ whole genome shotgun (WGS) entry which is preliminary data.</text>
</comment>
<proteinExistence type="predicted"/>
<evidence type="ECO:0000313" key="3">
    <source>
        <dbReference type="Proteomes" id="UP000326570"/>
    </source>
</evidence>
<keyword evidence="1" id="KW-0812">Transmembrane</keyword>
<accession>A0A5N1J0Q7</accession>
<feature type="transmembrane region" description="Helical" evidence="1">
    <location>
        <begin position="32"/>
        <end position="53"/>
    </location>
</feature>
<dbReference type="Proteomes" id="UP000326570">
    <property type="component" value="Unassembled WGS sequence"/>
</dbReference>
<dbReference type="RefSeq" id="WP_191907018.1">
    <property type="nucleotide sequence ID" value="NZ_VTWT01000005.1"/>
</dbReference>
<dbReference type="Pfam" id="PF11391">
    <property type="entry name" value="DUF2798"/>
    <property type="match status" value="1"/>
</dbReference>
<reference evidence="2 3" key="1">
    <citation type="submission" date="2019-09" db="EMBL/GenBank/DDBJ databases">
        <title>Genome sequence of Adhaeribacter sp. M2.</title>
        <authorList>
            <person name="Srinivasan S."/>
        </authorList>
    </citation>
    <scope>NUCLEOTIDE SEQUENCE [LARGE SCALE GENOMIC DNA]</scope>
    <source>
        <strain evidence="2 3">M2</strain>
    </source>
</reference>
<gene>
    <name evidence="2" type="ORF">F0P94_11265</name>
</gene>
<feature type="transmembrane region" description="Helical" evidence="1">
    <location>
        <begin position="59"/>
        <end position="84"/>
    </location>
</feature>
<name>A0A5N1J0Q7_9BACT</name>